<gene>
    <name evidence="2" type="ORF">GCM10011579_002130</name>
</gene>
<evidence type="ECO:0000256" key="1">
    <source>
        <dbReference type="SAM" id="MobiDB-lite"/>
    </source>
</evidence>
<dbReference type="EMBL" id="BMMM01000001">
    <property type="protein sequence ID" value="GGN48913.1"/>
    <property type="molecule type" value="Genomic_DNA"/>
</dbReference>
<sequence length="104" mass="10362">MGCKDPIATLEAPVTATVPVDVPTRPVRKALARLLGPRRQATPQTHGASAASGAMSDSAGPSAPYPVVSGQVDPAPPVPGPDAPELEPGPGAPDVWLAGLRLGS</sequence>
<name>A0A917XQZ4_9ACTN</name>
<keyword evidence="3" id="KW-1185">Reference proteome</keyword>
<organism evidence="2 3">
    <name type="scientific">Streptomyces albiflavescens</name>
    <dbReference type="NCBI Taxonomy" id="1623582"/>
    <lineage>
        <taxon>Bacteria</taxon>
        <taxon>Bacillati</taxon>
        <taxon>Actinomycetota</taxon>
        <taxon>Actinomycetes</taxon>
        <taxon>Kitasatosporales</taxon>
        <taxon>Streptomycetaceae</taxon>
        <taxon>Streptomyces</taxon>
    </lineage>
</organism>
<proteinExistence type="predicted"/>
<protein>
    <submittedName>
        <fullName evidence="2">Uncharacterized protein</fullName>
    </submittedName>
</protein>
<evidence type="ECO:0000313" key="3">
    <source>
        <dbReference type="Proteomes" id="UP000600365"/>
    </source>
</evidence>
<evidence type="ECO:0000313" key="2">
    <source>
        <dbReference type="EMBL" id="GGN48913.1"/>
    </source>
</evidence>
<accession>A0A917XQZ4</accession>
<dbReference type="Proteomes" id="UP000600365">
    <property type="component" value="Unassembled WGS sequence"/>
</dbReference>
<feature type="compositionally biased region" description="Low complexity" evidence="1">
    <location>
        <begin position="47"/>
        <end position="62"/>
    </location>
</feature>
<comment type="caution">
    <text evidence="2">The sequence shown here is derived from an EMBL/GenBank/DDBJ whole genome shotgun (WGS) entry which is preliminary data.</text>
</comment>
<reference evidence="2 3" key="1">
    <citation type="journal article" date="2014" name="Int. J. Syst. Evol. Microbiol.">
        <title>Complete genome sequence of Corynebacterium casei LMG S-19264T (=DSM 44701T), isolated from a smear-ripened cheese.</title>
        <authorList>
            <consortium name="US DOE Joint Genome Institute (JGI-PGF)"/>
            <person name="Walter F."/>
            <person name="Albersmeier A."/>
            <person name="Kalinowski J."/>
            <person name="Ruckert C."/>
        </authorList>
    </citation>
    <scope>NUCLEOTIDE SEQUENCE [LARGE SCALE GENOMIC DNA]</scope>
    <source>
        <strain evidence="2 3">CGMCC 4.7111</strain>
    </source>
</reference>
<feature type="region of interest" description="Disordered" evidence="1">
    <location>
        <begin position="33"/>
        <end position="104"/>
    </location>
</feature>
<dbReference type="AlphaFoldDB" id="A0A917XQZ4"/>